<accession>A0AAV1Z2I0</accession>
<comment type="caution">
    <text evidence="1">The sequence shown here is derived from an EMBL/GenBank/DDBJ whole genome shotgun (WGS) entry which is preliminary data.</text>
</comment>
<evidence type="ECO:0000313" key="2">
    <source>
        <dbReference type="Proteomes" id="UP001497382"/>
    </source>
</evidence>
<gene>
    <name evidence="1" type="ORF">LARSCL_LOCUS2552</name>
</gene>
<protein>
    <submittedName>
        <fullName evidence="1">Uncharacterized protein</fullName>
    </submittedName>
</protein>
<dbReference type="EMBL" id="CAXIEN010000017">
    <property type="protein sequence ID" value="CAL1265478.1"/>
    <property type="molecule type" value="Genomic_DNA"/>
</dbReference>
<dbReference type="Proteomes" id="UP001497382">
    <property type="component" value="Unassembled WGS sequence"/>
</dbReference>
<keyword evidence="2" id="KW-1185">Reference proteome</keyword>
<dbReference type="AlphaFoldDB" id="A0AAV1Z2I0"/>
<proteinExistence type="predicted"/>
<evidence type="ECO:0000313" key="1">
    <source>
        <dbReference type="EMBL" id="CAL1265478.1"/>
    </source>
</evidence>
<reference evidence="1 2" key="1">
    <citation type="submission" date="2024-04" db="EMBL/GenBank/DDBJ databases">
        <authorList>
            <person name="Rising A."/>
            <person name="Reimegard J."/>
            <person name="Sonavane S."/>
            <person name="Akerstrom W."/>
            <person name="Nylinder S."/>
            <person name="Hedman E."/>
            <person name="Kallberg Y."/>
        </authorList>
    </citation>
    <scope>NUCLEOTIDE SEQUENCE [LARGE SCALE GENOMIC DNA]</scope>
</reference>
<organism evidence="1 2">
    <name type="scientific">Larinioides sclopetarius</name>
    <dbReference type="NCBI Taxonomy" id="280406"/>
    <lineage>
        <taxon>Eukaryota</taxon>
        <taxon>Metazoa</taxon>
        <taxon>Ecdysozoa</taxon>
        <taxon>Arthropoda</taxon>
        <taxon>Chelicerata</taxon>
        <taxon>Arachnida</taxon>
        <taxon>Araneae</taxon>
        <taxon>Araneomorphae</taxon>
        <taxon>Entelegynae</taxon>
        <taxon>Araneoidea</taxon>
        <taxon>Araneidae</taxon>
        <taxon>Larinioides</taxon>
    </lineage>
</organism>
<sequence length="59" mass="7155">MWMPESLVELHMTQLFALLAEHTKRICTFHTRHSALVYSILQIFLKLQHKLLYFQEVRI</sequence>
<name>A0AAV1Z2I0_9ARAC</name>